<gene>
    <name evidence="1" type="ORF">FXV83_17535</name>
</gene>
<reference evidence="1 2" key="1">
    <citation type="submission" date="2019-08" db="EMBL/GenBank/DDBJ databases">
        <title>Bradyrhizobium hipponensis sp. nov., a rhizobium isolated from a Lupinus angustifolius root nodule in Tunisia.</title>
        <authorList>
            <person name="Off K."/>
            <person name="Rejili M."/>
            <person name="Mars M."/>
            <person name="Brachmann A."/>
            <person name="Marin M."/>
        </authorList>
    </citation>
    <scope>NUCLEOTIDE SEQUENCE [LARGE SCALE GENOMIC DNA]</scope>
    <source>
        <strain evidence="2">aSej3</strain>
    </source>
</reference>
<organism evidence="1 2">
    <name type="scientific">Bradyrhizobium hipponense</name>
    <dbReference type="NCBI Taxonomy" id="2605638"/>
    <lineage>
        <taxon>Bacteria</taxon>
        <taxon>Pseudomonadati</taxon>
        <taxon>Pseudomonadota</taxon>
        <taxon>Alphaproteobacteria</taxon>
        <taxon>Hyphomicrobiales</taxon>
        <taxon>Nitrobacteraceae</taxon>
        <taxon>Bradyrhizobium</taxon>
    </lineage>
</organism>
<sequence length="416" mass="43988">MGLVDHWPTRRELLVSSGALFAWSQMPRLARAEGRDPRLLVIVLRGALDGLGAVAPVGDPDWSSLRGDRALVLDGKTPALPLDSFFALNPAMPNLHRLYKTGKASIVHATATPYRERSHFDGQDVLESGLAKPGMTGSGWLNRALVALEAGGRVDPRGSRALGIGSVTPLVVRGSAPVMTWAPQKLLPASADTQSRLLDLYQHTDPKLATVLQARMKLASLDGAMASGDPMSDDPTLPPPGIARVRAYFAEAAGTAARYLAKPDGPRVGAMGFVGWDTHIAEGAASGQLYNLLGALDGAFAAIESNLSEVWHETVVAVVTEFGRTARINGTQGTDHGTGTVAFLIGGALAGGRVIADWPGLKPAQLFEDRDLKPTTDLRAVLKGLLRDHLRVEEKVLAEMVFPGSADVKTMGSLVG</sequence>
<dbReference type="Pfam" id="PF07394">
    <property type="entry name" value="DUF1501"/>
    <property type="match status" value="1"/>
</dbReference>
<accession>A0A5S4YMJ6</accession>
<dbReference type="PANTHER" id="PTHR43737:SF1">
    <property type="entry name" value="DUF1501 DOMAIN-CONTAINING PROTEIN"/>
    <property type="match status" value="1"/>
</dbReference>
<dbReference type="InterPro" id="IPR010869">
    <property type="entry name" value="DUF1501"/>
</dbReference>
<dbReference type="AlphaFoldDB" id="A0A5S4YMJ6"/>
<dbReference type="RefSeq" id="WP_148740650.1">
    <property type="nucleotide sequence ID" value="NZ_VSTH01000053.1"/>
</dbReference>
<name>A0A5S4YMJ6_9BRAD</name>
<keyword evidence="2" id="KW-1185">Reference proteome</keyword>
<protein>
    <submittedName>
        <fullName evidence="1">DUF1501 domain-containing protein</fullName>
    </submittedName>
</protein>
<proteinExistence type="predicted"/>
<comment type="caution">
    <text evidence="1">The sequence shown here is derived from an EMBL/GenBank/DDBJ whole genome shotgun (WGS) entry which is preliminary data.</text>
</comment>
<dbReference type="PANTHER" id="PTHR43737">
    <property type="entry name" value="BLL7424 PROTEIN"/>
    <property type="match status" value="1"/>
</dbReference>
<evidence type="ECO:0000313" key="2">
    <source>
        <dbReference type="Proteomes" id="UP000324797"/>
    </source>
</evidence>
<dbReference type="Proteomes" id="UP000324797">
    <property type="component" value="Unassembled WGS sequence"/>
</dbReference>
<evidence type="ECO:0000313" key="1">
    <source>
        <dbReference type="EMBL" id="TYO65348.1"/>
    </source>
</evidence>
<dbReference type="EMBL" id="VSTH01000053">
    <property type="protein sequence ID" value="TYO65348.1"/>
    <property type="molecule type" value="Genomic_DNA"/>
</dbReference>